<dbReference type="SMART" id="SM00448">
    <property type="entry name" value="REC"/>
    <property type="match status" value="1"/>
</dbReference>
<dbReference type="SMART" id="SM00850">
    <property type="entry name" value="LytTR"/>
    <property type="match status" value="1"/>
</dbReference>
<evidence type="ECO:0000259" key="3">
    <source>
        <dbReference type="PROSITE" id="PS50930"/>
    </source>
</evidence>
<dbReference type="InterPro" id="IPR001789">
    <property type="entry name" value="Sig_transdc_resp-reg_receiver"/>
</dbReference>
<name>A0A412G517_9FIRM</name>
<feature type="domain" description="HTH LytTR-type" evidence="3">
    <location>
        <begin position="131"/>
        <end position="230"/>
    </location>
</feature>
<evidence type="ECO:0000313" key="4">
    <source>
        <dbReference type="EMBL" id="RGR75893.1"/>
    </source>
</evidence>
<accession>A0A412G517</accession>
<dbReference type="GeneID" id="83014553"/>
<dbReference type="RefSeq" id="WP_117893936.1">
    <property type="nucleotide sequence ID" value="NZ_CABJCV010000003.1"/>
</dbReference>
<gene>
    <name evidence="4" type="ORF">DWY25_03915</name>
</gene>
<evidence type="ECO:0000256" key="1">
    <source>
        <dbReference type="PROSITE-ProRule" id="PRU00169"/>
    </source>
</evidence>
<comment type="caution">
    <text evidence="4">The sequence shown here is derived from an EMBL/GenBank/DDBJ whole genome shotgun (WGS) entry which is preliminary data.</text>
</comment>
<feature type="modified residue" description="4-aspartylphosphate" evidence="1">
    <location>
        <position position="57"/>
    </location>
</feature>
<dbReference type="PANTHER" id="PTHR37299">
    <property type="entry name" value="TRANSCRIPTIONAL REGULATOR-RELATED"/>
    <property type="match status" value="1"/>
</dbReference>
<dbReference type="SUPFAM" id="SSF52172">
    <property type="entry name" value="CheY-like"/>
    <property type="match status" value="1"/>
</dbReference>
<dbReference type="InterPro" id="IPR011006">
    <property type="entry name" value="CheY-like_superfamily"/>
</dbReference>
<dbReference type="PROSITE" id="PS50930">
    <property type="entry name" value="HTH_LYTTR"/>
    <property type="match status" value="1"/>
</dbReference>
<dbReference type="Gene3D" id="3.40.50.2300">
    <property type="match status" value="1"/>
</dbReference>
<dbReference type="InterPro" id="IPR007492">
    <property type="entry name" value="LytTR_DNA-bd_dom"/>
</dbReference>
<keyword evidence="4" id="KW-0238">DNA-binding</keyword>
<feature type="domain" description="Response regulatory" evidence="2">
    <location>
        <begin position="3"/>
        <end position="120"/>
    </location>
</feature>
<keyword evidence="1" id="KW-0597">Phosphoprotein</keyword>
<evidence type="ECO:0000313" key="5">
    <source>
        <dbReference type="Proteomes" id="UP000284178"/>
    </source>
</evidence>
<proteinExistence type="predicted"/>
<organism evidence="4 5">
    <name type="scientific">Holdemania filiformis</name>
    <dbReference type="NCBI Taxonomy" id="61171"/>
    <lineage>
        <taxon>Bacteria</taxon>
        <taxon>Bacillati</taxon>
        <taxon>Bacillota</taxon>
        <taxon>Erysipelotrichia</taxon>
        <taxon>Erysipelotrichales</taxon>
        <taxon>Erysipelotrichaceae</taxon>
        <taxon>Holdemania</taxon>
    </lineage>
</organism>
<reference evidence="4 5" key="1">
    <citation type="submission" date="2018-08" db="EMBL/GenBank/DDBJ databases">
        <title>A genome reference for cultivated species of the human gut microbiota.</title>
        <authorList>
            <person name="Zou Y."/>
            <person name="Xue W."/>
            <person name="Luo G."/>
        </authorList>
    </citation>
    <scope>NUCLEOTIDE SEQUENCE [LARGE SCALE GENOMIC DNA]</scope>
    <source>
        <strain evidence="4 5">AF24-29</strain>
    </source>
</reference>
<sequence>MITAAIVDDDPNIRETLQAALIKDTQKRRIPVQLSVCASGSEFLTLPKEKWDLVLMDVEMPGQNGIETARQLRRVNERATIIFITNYIQYALEGYEVQAFRYLLKPIDAAQFEQVVGTALDEIHHRQTAYLQLKGRSEIIRLAIDELIYAETERGHLLLHTPAKVLECYSTMEKLEQELKQEAFFRCHSSFLVALEAVRQIEKQDVVLKDGTRVPVSKNRKKGMKQALTNFWGGKFL</sequence>
<dbReference type="GO" id="GO:0000156">
    <property type="term" value="F:phosphorelay response regulator activity"/>
    <property type="evidence" value="ECO:0007669"/>
    <property type="project" value="InterPro"/>
</dbReference>
<dbReference type="Proteomes" id="UP000284178">
    <property type="component" value="Unassembled WGS sequence"/>
</dbReference>
<dbReference type="AlphaFoldDB" id="A0A412G517"/>
<dbReference type="InterPro" id="IPR046947">
    <property type="entry name" value="LytR-like"/>
</dbReference>
<dbReference type="PROSITE" id="PS50110">
    <property type="entry name" value="RESPONSE_REGULATORY"/>
    <property type="match status" value="1"/>
</dbReference>
<keyword evidence="5" id="KW-1185">Reference proteome</keyword>
<dbReference type="EMBL" id="QRUP01000003">
    <property type="protein sequence ID" value="RGR75893.1"/>
    <property type="molecule type" value="Genomic_DNA"/>
</dbReference>
<dbReference type="GO" id="GO:0003677">
    <property type="term" value="F:DNA binding"/>
    <property type="evidence" value="ECO:0007669"/>
    <property type="project" value="UniProtKB-KW"/>
</dbReference>
<evidence type="ECO:0000259" key="2">
    <source>
        <dbReference type="PROSITE" id="PS50110"/>
    </source>
</evidence>
<protein>
    <submittedName>
        <fullName evidence="4">DNA-binding response regulator</fullName>
    </submittedName>
</protein>
<dbReference type="Pfam" id="PF04397">
    <property type="entry name" value="LytTR"/>
    <property type="match status" value="1"/>
</dbReference>
<dbReference type="Pfam" id="PF00072">
    <property type="entry name" value="Response_reg"/>
    <property type="match status" value="1"/>
</dbReference>
<dbReference type="Gene3D" id="2.40.50.1020">
    <property type="entry name" value="LytTr DNA-binding domain"/>
    <property type="match status" value="1"/>
</dbReference>
<dbReference type="PANTHER" id="PTHR37299:SF1">
    <property type="entry name" value="STAGE 0 SPORULATION PROTEIN A HOMOLOG"/>
    <property type="match status" value="1"/>
</dbReference>